<dbReference type="NCBIfam" id="TIGR01635">
    <property type="entry name" value="tail_comp_S"/>
    <property type="match status" value="1"/>
</dbReference>
<feature type="region of interest" description="Disordered" evidence="1">
    <location>
        <begin position="40"/>
        <end position="62"/>
    </location>
</feature>
<gene>
    <name evidence="2" type="ORF">FOT62_13850</name>
</gene>
<dbReference type="Proteomes" id="UP000321126">
    <property type="component" value="Unassembled WGS sequence"/>
</dbReference>
<proteinExistence type="predicted"/>
<protein>
    <submittedName>
        <fullName evidence="2">Phage virion morphogenesis protein</fullName>
    </submittedName>
</protein>
<dbReference type="InterPro" id="IPR006522">
    <property type="entry name" value="Phage_virion_morphogenesis"/>
</dbReference>
<dbReference type="AlphaFoldDB" id="A0A5C7C8J1"/>
<comment type="caution">
    <text evidence="2">The sequence shown here is derived from an EMBL/GenBank/DDBJ whole genome shotgun (WGS) entry which is preliminary data.</text>
</comment>
<evidence type="ECO:0000313" key="2">
    <source>
        <dbReference type="EMBL" id="TXE33250.1"/>
    </source>
</evidence>
<dbReference type="Pfam" id="PF05069">
    <property type="entry name" value="Phage_tail_S"/>
    <property type="match status" value="1"/>
</dbReference>
<dbReference type="EMBL" id="VOUQ01000007">
    <property type="protein sequence ID" value="TXE33250.1"/>
    <property type="molecule type" value="Genomic_DNA"/>
</dbReference>
<evidence type="ECO:0000256" key="1">
    <source>
        <dbReference type="SAM" id="MobiDB-lite"/>
    </source>
</evidence>
<organism evidence="2 3">
    <name type="scientific">Serratia marcescens</name>
    <dbReference type="NCBI Taxonomy" id="615"/>
    <lineage>
        <taxon>Bacteria</taxon>
        <taxon>Pseudomonadati</taxon>
        <taxon>Pseudomonadota</taxon>
        <taxon>Gammaproteobacteria</taxon>
        <taxon>Enterobacterales</taxon>
        <taxon>Yersiniaceae</taxon>
        <taxon>Serratia</taxon>
    </lineage>
</organism>
<accession>A0A5C7C8J1</accession>
<name>A0A5C7C8J1_SERMA</name>
<dbReference type="RefSeq" id="WP_147881753.1">
    <property type="nucleotide sequence ID" value="NZ_VOUQ01000007.1"/>
</dbReference>
<evidence type="ECO:0000313" key="3">
    <source>
        <dbReference type="Proteomes" id="UP000321126"/>
    </source>
</evidence>
<sequence>MPDTPSFHAIDTWLQGLLTQLSSPRRKAMNIAIAREMRRRNQKRITQQKNPDGSPFIARKRLRDRQGRIRRAMFARLKTAKNMKVAASPGEAAVYFEGRKGYIARTHQYGREDSVSRNGPRVKYPARRLLGFDDASAKEIERQILSFLGKDL</sequence>
<reference evidence="2 3" key="1">
    <citation type="submission" date="2019-07" db="EMBL/GenBank/DDBJ databases">
        <title>Serratia strains were isolated from fresh produce.</title>
        <authorList>
            <person name="Cho G.-S."/>
            <person name="Stein M."/>
            <person name="Lee W."/>
            <person name="Suh S.H."/>
            <person name="Franz C.M.A.P."/>
        </authorList>
    </citation>
    <scope>NUCLEOTIDE SEQUENCE [LARGE SCALE GENOMIC DNA]</scope>
    <source>
        <strain evidence="2 3">S16</strain>
    </source>
</reference>